<dbReference type="Pfam" id="PF10387">
    <property type="entry name" value="DUF2442"/>
    <property type="match status" value="1"/>
</dbReference>
<keyword evidence="2" id="KW-1185">Reference proteome</keyword>
<dbReference type="Gene3D" id="3.30.2020.40">
    <property type="entry name" value="Uncharacterised protein PF10387, DUF2442"/>
    <property type="match status" value="1"/>
</dbReference>
<sequence length="104" mass="11561">MVITEQQVRAAEARMKERVSRTPVAREAYFDQGTIVLILSDGKRFTFRPEQAQGLEDARPDDLRQIEISPLGDGLHFPALDADLSVPALLQGVFGSAAWMRSHP</sequence>
<name>A0ABV0DYK5_9BURK</name>
<organism evidence="1 2">
    <name type="scientific">Paraburkholderia caribensis</name>
    <dbReference type="NCBI Taxonomy" id="75105"/>
    <lineage>
        <taxon>Bacteria</taxon>
        <taxon>Pseudomonadati</taxon>
        <taxon>Pseudomonadota</taxon>
        <taxon>Betaproteobacteria</taxon>
        <taxon>Burkholderiales</taxon>
        <taxon>Burkholderiaceae</taxon>
        <taxon>Paraburkholderia</taxon>
    </lineage>
</organism>
<gene>
    <name evidence="1" type="ORF">VOI32_14095</name>
</gene>
<dbReference type="InterPro" id="IPR018841">
    <property type="entry name" value="DUF2442"/>
</dbReference>
<protein>
    <submittedName>
        <fullName evidence="1">DUF2442 domain-containing protein</fullName>
    </submittedName>
</protein>
<reference evidence="1 2" key="1">
    <citation type="submission" date="2024-01" db="EMBL/GenBank/DDBJ databases">
        <title>The diversity of rhizobia nodulating Mimosa spp. in eleven states of Brazil covering several biomes is determined by host plant, location, and edaphic factors.</title>
        <authorList>
            <person name="Rouws L."/>
            <person name="Barauna A."/>
            <person name="Beukes C."/>
            <person name="De Faria S.M."/>
            <person name="Gross E."/>
            <person name="Dos Reis Junior F.B."/>
            <person name="Simon M."/>
            <person name="Maluk M."/>
            <person name="Odee D.W."/>
            <person name="Kenicer G."/>
            <person name="Young J.P.W."/>
            <person name="Reis V.M."/>
            <person name="Zilli J."/>
            <person name="James E.K."/>
        </authorList>
    </citation>
    <scope>NUCLEOTIDE SEQUENCE [LARGE SCALE GENOMIC DNA]</scope>
    <source>
        <strain evidence="1 2">JHI1651</strain>
    </source>
</reference>
<comment type="caution">
    <text evidence="1">The sequence shown here is derived from an EMBL/GenBank/DDBJ whole genome shotgun (WGS) entry which is preliminary data.</text>
</comment>
<evidence type="ECO:0000313" key="2">
    <source>
        <dbReference type="Proteomes" id="UP001462961"/>
    </source>
</evidence>
<dbReference type="EMBL" id="JAYLVJ010000015">
    <property type="protein sequence ID" value="MEO1755062.1"/>
    <property type="molecule type" value="Genomic_DNA"/>
</dbReference>
<dbReference type="Proteomes" id="UP001462961">
    <property type="component" value="Unassembled WGS sequence"/>
</dbReference>
<proteinExistence type="predicted"/>
<accession>A0ABV0DYK5</accession>
<dbReference type="RefSeq" id="WP_107204010.1">
    <property type="nucleotide sequence ID" value="NZ_CP015958.1"/>
</dbReference>
<evidence type="ECO:0000313" key="1">
    <source>
        <dbReference type="EMBL" id="MEO1755062.1"/>
    </source>
</evidence>